<dbReference type="AlphaFoldDB" id="A0A8J4XMU9"/>
<dbReference type="Pfam" id="PF00441">
    <property type="entry name" value="Acyl-CoA_dh_1"/>
    <property type="match status" value="1"/>
</dbReference>
<dbReference type="SUPFAM" id="SSF47203">
    <property type="entry name" value="Acyl-CoA dehydrogenase C-terminal domain-like"/>
    <property type="match status" value="1"/>
</dbReference>
<dbReference type="GO" id="GO:0050660">
    <property type="term" value="F:flavin adenine dinucleotide binding"/>
    <property type="evidence" value="ECO:0007669"/>
    <property type="project" value="InterPro"/>
</dbReference>
<dbReference type="Gene3D" id="1.20.140.10">
    <property type="entry name" value="Butyryl-CoA Dehydrogenase, subunit A, domain 3"/>
    <property type="match status" value="1"/>
</dbReference>
<accession>A0A8J4XMU9</accession>
<dbReference type="FunFam" id="2.40.110.10:FF:000001">
    <property type="entry name" value="Acyl-CoA dehydrogenase, mitochondrial"/>
    <property type="match status" value="1"/>
</dbReference>
<evidence type="ECO:0000313" key="18">
    <source>
        <dbReference type="EMBL" id="KAG0710068.1"/>
    </source>
</evidence>
<evidence type="ECO:0000256" key="9">
    <source>
        <dbReference type="ARBA" id="ARBA00044204"/>
    </source>
</evidence>
<comment type="catalytic activity">
    <reaction evidence="12">
        <text>hexanoyl-CoA + oxidized [electron-transfer flavoprotein] + H(+) = (2E)-hexenoyl-CoA + reduced [electron-transfer flavoprotein]</text>
        <dbReference type="Rhea" id="RHEA:43464"/>
        <dbReference type="Rhea" id="RHEA-COMP:10685"/>
        <dbReference type="Rhea" id="RHEA-COMP:10686"/>
        <dbReference type="ChEBI" id="CHEBI:15378"/>
        <dbReference type="ChEBI" id="CHEBI:57692"/>
        <dbReference type="ChEBI" id="CHEBI:58307"/>
        <dbReference type="ChEBI" id="CHEBI:62077"/>
        <dbReference type="ChEBI" id="CHEBI:62620"/>
    </reaction>
    <physiologicalReaction direction="left-to-right" evidence="12">
        <dbReference type="Rhea" id="RHEA:43465"/>
    </physiologicalReaction>
</comment>
<evidence type="ECO:0000256" key="10">
    <source>
        <dbReference type="ARBA" id="ARBA00045387"/>
    </source>
</evidence>
<evidence type="ECO:0000259" key="15">
    <source>
        <dbReference type="Pfam" id="PF00441"/>
    </source>
</evidence>
<evidence type="ECO:0000256" key="11">
    <source>
        <dbReference type="ARBA" id="ARBA00048499"/>
    </source>
</evidence>
<dbReference type="GO" id="GO:0033539">
    <property type="term" value="P:fatty acid beta-oxidation using acyl-CoA dehydrogenase"/>
    <property type="evidence" value="ECO:0007669"/>
    <property type="project" value="TreeGrafter"/>
</dbReference>
<dbReference type="Pfam" id="PF02770">
    <property type="entry name" value="Acyl-CoA_dh_M"/>
    <property type="match status" value="1"/>
</dbReference>
<comment type="catalytic activity">
    <reaction evidence="11">
        <text>pentanoyl-CoA + oxidized [electron-transfer flavoprotein] + H(+) = (2E)-pentenoyl-CoA + reduced [electron-transfer flavoprotein]</text>
        <dbReference type="Rhea" id="RHEA:43456"/>
        <dbReference type="Rhea" id="RHEA-COMP:10685"/>
        <dbReference type="Rhea" id="RHEA-COMP:10686"/>
        <dbReference type="ChEBI" id="CHEBI:15378"/>
        <dbReference type="ChEBI" id="CHEBI:57389"/>
        <dbReference type="ChEBI" id="CHEBI:57692"/>
        <dbReference type="ChEBI" id="CHEBI:58307"/>
        <dbReference type="ChEBI" id="CHEBI:86160"/>
    </reaction>
    <physiologicalReaction direction="left-to-right" evidence="11">
        <dbReference type="Rhea" id="RHEA:43457"/>
    </physiologicalReaction>
</comment>
<dbReference type="GO" id="GO:0016937">
    <property type="term" value="F:short-chain fatty acyl-CoA dehydrogenase activity"/>
    <property type="evidence" value="ECO:0007669"/>
    <property type="project" value="UniProtKB-EC"/>
</dbReference>
<evidence type="ECO:0000256" key="5">
    <source>
        <dbReference type="ARBA" id="ARBA00022630"/>
    </source>
</evidence>
<feature type="domain" description="Acyl-CoA dehydrogenase/oxidase N-terminal" evidence="17">
    <location>
        <begin position="50"/>
        <end position="161"/>
    </location>
</feature>
<dbReference type="Gene3D" id="2.40.110.10">
    <property type="entry name" value="Butyryl-CoA Dehydrogenase, subunit A, domain 2"/>
    <property type="match status" value="1"/>
</dbReference>
<sequence>MAAVQQLMSLSRSPRHIAASIKGWNTQCHVSVRPTLGGVRHASGLVELPETHEMLRKTCRDFAEAELQPYASKFDKEGHVPQEKVKAMGELGLMALAVPEEYGGTGMDYLAYAVAMEEISRGCASAGVIMSAHNSLYIGPIQTFGSEKQKQDWITPFSTGDRVGCFALSEPGNGSDAGAASTTAKKDGSSYILNGTKAWITNGVESEATVVFATTDKDKKHRGISAFYVPKPREGLSLGKKEDKLGIRGSSTCNLIFEDCQVPQENMIGQPGSGFKIAMMTLDAGRIGIAGQALGIAQAAFDCAIDYAGKRMAFNAPILKMQTIQQKIADMGLRIESARLLTYKAAALKDAGKPYSKVRIFVELLAAMAKLSASETATFCAHQSIQILGGMGYVSDMPAERHYRDARITEIYEGTSEIQRLVIAGCLIKEYQAL</sequence>
<dbReference type="EMBL" id="JACEEZ010024553">
    <property type="protein sequence ID" value="KAG0710068.1"/>
    <property type="molecule type" value="Genomic_DNA"/>
</dbReference>
<evidence type="ECO:0000256" key="2">
    <source>
        <dbReference type="ARBA" id="ARBA00005198"/>
    </source>
</evidence>
<dbReference type="InterPro" id="IPR006091">
    <property type="entry name" value="Acyl-CoA_Oxase/DH_mid-dom"/>
</dbReference>
<dbReference type="OrthoDB" id="10254877at2759"/>
<organism evidence="18 19">
    <name type="scientific">Chionoecetes opilio</name>
    <name type="common">Atlantic snow crab</name>
    <name type="synonym">Cancer opilio</name>
    <dbReference type="NCBI Taxonomy" id="41210"/>
    <lineage>
        <taxon>Eukaryota</taxon>
        <taxon>Metazoa</taxon>
        <taxon>Ecdysozoa</taxon>
        <taxon>Arthropoda</taxon>
        <taxon>Crustacea</taxon>
        <taxon>Multicrustacea</taxon>
        <taxon>Malacostraca</taxon>
        <taxon>Eumalacostraca</taxon>
        <taxon>Eucarida</taxon>
        <taxon>Decapoda</taxon>
        <taxon>Pleocyemata</taxon>
        <taxon>Brachyura</taxon>
        <taxon>Eubrachyura</taxon>
        <taxon>Majoidea</taxon>
        <taxon>Majidae</taxon>
        <taxon>Chionoecetes</taxon>
    </lineage>
</organism>
<keyword evidence="6 14" id="KW-0274">FAD</keyword>
<keyword evidence="5 14" id="KW-0285">Flavoprotein</keyword>
<feature type="domain" description="Acyl-CoA oxidase/dehydrogenase middle" evidence="16">
    <location>
        <begin position="165"/>
        <end position="260"/>
    </location>
</feature>
<dbReference type="InterPro" id="IPR009100">
    <property type="entry name" value="AcylCoA_DH/oxidase_NM_dom_sf"/>
</dbReference>
<evidence type="ECO:0000313" key="19">
    <source>
        <dbReference type="Proteomes" id="UP000770661"/>
    </source>
</evidence>
<evidence type="ECO:0000256" key="7">
    <source>
        <dbReference type="ARBA" id="ARBA00023002"/>
    </source>
</evidence>
<evidence type="ECO:0000256" key="8">
    <source>
        <dbReference type="ARBA" id="ARBA00031895"/>
    </source>
</evidence>
<evidence type="ECO:0000256" key="12">
    <source>
        <dbReference type="ARBA" id="ARBA00049192"/>
    </source>
</evidence>
<dbReference type="Gene3D" id="1.10.540.10">
    <property type="entry name" value="Acyl-CoA dehydrogenase/oxidase, N-terminal domain"/>
    <property type="match status" value="1"/>
</dbReference>
<feature type="domain" description="Acyl-CoA dehydrogenase/oxidase C-terminal" evidence="15">
    <location>
        <begin position="272"/>
        <end position="424"/>
    </location>
</feature>
<evidence type="ECO:0000256" key="3">
    <source>
        <dbReference type="ARBA" id="ARBA00009347"/>
    </source>
</evidence>
<evidence type="ECO:0000259" key="17">
    <source>
        <dbReference type="Pfam" id="PF02771"/>
    </source>
</evidence>
<evidence type="ECO:0000256" key="13">
    <source>
        <dbReference type="ARBA" id="ARBA00050758"/>
    </source>
</evidence>
<dbReference type="CDD" id="cd01158">
    <property type="entry name" value="SCAD_SBCAD"/>
    <property type="match status" value="1"/>
</dbReference>
<comment type="similarity">
    <text evidence="3 14">Belongs to the acyl-CoA dehydrogenase family.</text>
</comment>
<keyword evidence="7 14" id="KW-0560">Oxidoreductase</keyword>
<dbReference type="FunFam" id="1.20.140.10:FF:000004">
    <property type="entry name" value="Acyl-CoA dehydrogenase FadE25"/>
    <property type="match status" value="1"/>
</dbReference>
<dbReference type="InterPro" id="IPR036250">
    <property type="entry name" value="AcylCo_DH-like_C"/>
</dbReference>
<evidence type="ECO:0000259" key="16">
    <source>
        <dbReference type="Pfam" id="PF02770"/>
    </source>
</evidence>
<dbReference type="InterPro" id="IPR013786">
    <property type="entry name" value="AcylCoA_DH/ox_N"/>
</dbReference>
<comment type="cofactor">
    <cofactor evidence="1 14">
        <name>FAD</name>
        <dbReference type="ChEBI" id="CHEBI:57692"/>
    </cofactor>
</comment>
<dbReference type="EC" id="1.3.8.1" evidence="4"/>
<gene>
    <name evidence="18" type="primary">Acads</name>
    <name evidence="18" type="ORF">GWK47_023554</name>
</gene>
<comment type="function">
    <text evidence="10">Short-chain specific acyl-CoA dehydrogenase is one of the acyl-CoA dehydrogenases that catalyze the first step of mitochondrial fatty acid beta-oxidation, an aerobic process breaking down fatty acids into acetyl-CoA and allowing the production of energy from fats. The first step of fatty acid beta-oxidation consists in the removal of one hydrogen from C-2 and C-3 of the straight-chain fatty acyl-CoA thioester, resulting in the formation of trans-2-enoyl-CoA. Among the different mitochondrial acyl-CoA dehydrogenases, short-chain specific acyl-CoA dehydrogenase acts specifically on acyl-CoAs with saturated 4 to 6 carbons long primary chains.</text>
</comment>
<evidence type="ECO:0000256" key="4">
    <source>
        <dbReference type="ARBA" id="ARBA00012046"/>
    </source>
</evidence>
<dbReference type="PANTHER" id="PTHR43884">
    <property type="entry name" value="ACYL-COA DEHYDROGENASE"/>
    <property type="match status" value="1"/>
</dbReference>
<dbReference type="GO" id="GO:0046359">
    <property type="term" value="P:butyrate catabolic process"/>
    <property type="evidence" value="ECO:0007669"/>
    <property type="project" value="TreeGrafter"/>
</dbReference>
<comment type="caution">
    <text evidence="18">The sequence shown here is derived from an EMBL/GenBank/DDBJ whole genome shotgun (WGS) entry which is preliminary data.</text>
</comment>
<dbReference type="InterPro" id="IPR009075">
    <property type="entry name" value="AcylCo_DH/oxidase_C"/>
</dbReference>
<evidence type="ECO:0000256" key="1">
    <source>
        <dbReference type="ARBA" id="ARBA00001974"/>
    </source>
</evidence>
<dbReference type="PROSITE" id="PS00072">
    <property type="entry name" value="ACYL_COA_DH_1"/>
    <property type="match status" value="1"/>
</dbReference>
<evidence type="ECO:0000256" key="6">
    <source>
        <dbReference type="ARBA" id="ARBA00022827"/>
    </source>
</evidence>
<dbReference type="Pfam" id="PF02771">
    <property type="entry name" value="Acyl-CoA_dh_N"/>
    <property type="match status" value="1"/>
</dbReference>
<proteinExistence type="inferred from homology"/>
<reference evidence="18" key="1">
    <citation type="submission" date="2020-07" db="EMBL/GenBank/DDBJ databases">
        <title>The High-quality genome of the commercially important snow crab, Chionoecetes opilio.</title>
        <authorList>
            <person name="Jeong J.-H."/>
            <person name="Ryu S."/>
        </authorList>
    </citation>
    <scope>NUCLEOTIDE SEQUENCE</scope>
    <source>
        <strain evidence="18">MADBK_172401_WGS</strain>
        <tissue evidence="18">Digestive gland</tissue>
    </source>
</reference>
<dbReference type="PROSITE" id="PS00073">
    <property type="entry name" value="ACYL_COA_DH_2"/>
    <property type="match status" value="1"/>
</dbReference>
<name>A0A8J4XMU9_CHIOP</name>
<dbReference type="InterPro" id="IPR046373">
    <property type="entry name" value="Acyl-CoA_Oxase/DH_mid-dom_sf"/>
</dbReference>
<evidence type="ECO:0000256" key="14">
    <source>
        <dbReference type="RuleBase" id="RU362125"/>
    </source>
</evidence>
<protein>
    <recommendedName>
        <fullName evidence="9">Short-chain specific acyl-CoA dehydrogenase, mitochondrial</fullName>
        <ecNumber evidence="4">1.3.8.1</ecNumber>
    </recommendedName>
    <alternativeName>
        <fullName evidence="8">Butyryl-CoA dehydrogenase</fullName>
    </alternativeName>
</protein>
<dbReference type="FunFam" id="1.10.540.10:FF:000002">
    <property type="entry name" value="Acyl-CoA dehydrogenase FadE19"/>
    <property type="match status" value="1"/>
</dbReference>
<comment type="catalytic activity">
    <reaction evidence="13">
        <text>butanoyl-CoA + oxidized [electron-transfer flavoprotein] + H(+) = (2E)-butenoyl-CoA + reduced [electron-transfer flavoprotein]</text>
        <dbReference type="Rhea" id="RHEA:24004"/>
        <dbReference type="Rhea" id="RHEA-COMP:10685"/>
        <dbReference type="Rhea" id="RHEA-COMP:10686"/>
        <dbReference type="ChEBI" id="CHEBI:15378"/>
        <dbReference type="ChEBI" id="CHEBI:57332"/>
        <dbReference type="ChEBI" id="CHEBI:57371"/>
        <dbReference type="ChEBI" id="CHEBI:57692"/>
        <dbReference type="ChEBI" id="CHEBI:58307"/>
        <dbReference type="EC" id="1.3.8.1"/>
    </reaction>
    <physiologicalReaction direction="left-to-right" evidence="13">
        <dbReference type="Rhea" id="RHEA:24005"/>
    </physiologicalReaction>
</comment>
<dbReference type="InterPro" id="IPR006089">
    <property type="entry name" value="Acyl-CoA_DH_CS"/>
</dbReference>
<comment type="pathway">
    <text evidence="2">Lipid metabolism; mitochondrial fatty acid beta-oxidation.</text>
</comment>
<dbReference type="Proteomes" id="UP000770661">
    <property type="component" value="Unassembled WGS sequence"/>
</dbReference>
<dbReference type="GO" id="GO:0005739">
    <property type="term" value="C:mitochondrion"/>
    <property type="evidence" value="ECO:0007669"/>
    <property type="project" value="TreeGrafter"/>
</dbReference>
<keyword evidence="19" id="KW-1185">Reference proteome</keyword>
<dbReference type="SUPFAM" id="SSF56645">
    <property type="entry name" value="Acyl-CoA dehydrogenase NM domain-like"/>
    <property type="match status" value="1"/>
</dbReference>
<dbReference type="PANTHER" id="PTHR43884:SF12">
    <property type="entry name" value="ISOVALERYL-COA DEHYDROGENASE, MITOCHONDRIAL-RELATED"/>
    <property type="match status" value="1"/>
</dbReference>
<dbReference type="InterPro" id="IPR037069">
    <property type="entry name" value="AcylCoA_DH/ox_N_sf"/>
</dbReference>